<gene>
    <name evidence="2" type="ORF">PENNAL_c0039G09594</name>
</gene>
<dbReference type="PANTHER" id="PTHR46082">
    <property type="entry name" value="ATP/GTP-BINDING PROTEIN-RELATED"/>
    <property type="match status" value="1"/>
</dbReference>
<comment type="caution">
    <text evidence="2">The sequence shown here is derived from an EMBL/GenBank/DDBJ whole genome shotgun (WGS) entry which is preliminary data.</text>
</comment>
<organism evidence="2 3">
    <name type="scientific">Penicillium nalgiovense</name>
    <dbReference type="NCBI Taxonomy" id="60175"/>
    <lineage>
        <taxon>Eukaryota</taxon>
        <taxon>Fungi</taxon>
        <taxon>Dikarya</taxon>
        <taxon>Ascomycota</taxon>
        <taxon>Pezizomycotina</taxon>
        <taxon>Eurotiomycetes</taxon>
        <taxon>Eurotiomycetidae</taxon>
        <taxon>Eurotiales</taxon>
        <taxon>Aspergillaceae</taxon>
        <taxon>Penicillium</taxon>
    </lineage>
</organism>
<proteinExistence type="predicted"/>
<feature type="region of interest" description="Disordered" evidence="1">
    <location>
        <begin position="85"/>
        <end position="104"/>
    </location>
</feature>
<dbReference type="Gene3D" id="1.25.40.10">
    <property type="entry name" value="Tetratricopeptide repeat domain"/>
    <property type="match status" value="1"/>
</dbReference>
<dbReference type="Proteomes" id="UP000191691">
    <property type="component" value="Unassembled WGS sequence"/>
</dbReference>
<dbReference type="InterPro" id="IPR053137">
    <property type="entry name" value="NLR-like"/>
</dbReference>
<dbReference type="EMBL" id="MOOB01000039">
    <property type="protein sequence ID" value="OQE81695.1"/>
    <property type="molecule type" value="Genomic_DNA"/>
</dbReference>
<evidence type="ECO:0000313" key="3">
    <source>
        <dbReference type="Proteomes" id="UP000191691"/>
    </source>
</evidence>
<evidence type="ECO:0000313" key="2">
    <source>
        <dbReference type="EMBL" id="OQE81695.1"/>
    </source>
</evidence>
<keyword evidence="3" id="KW-1185">Reference proteome</keyword>
<name>A0A1V6Y2W2_PENNA</name>
<sequence length="104" mass="12430">MVIWAIPRLEPLIYKNPHLYGAQDRWEEIEQLHVQLMENDKTKFDKGHRETLFSIRFMAMTYRKHGKWEETEQLDLQTMETYNTQVGEDHPDTASSMARPAMTF</sequence>
<dbReference type="AlphaFoldDB" id="A0A1V6Y2W2"/>
<dbReference type="InterPro" id="IPR011990">
    <property type="entry name" value="TPR-like_helical_dom_sf"/>
</dbReference>
<protein>
    <recommendedName>
        <fullName evidence="4">Kinesin light chain</fullName>
    </recommendedName>
</protein>
<evidence type="ECO:0008006" key="4">
    <source>
        <dbReference type="Google" id="ProtNLM"/>
    </source>
</evidence>
<evidence type="ECO:0000256" key="1">
    <source>
        <dbReference type="SAM" id="MobiDB-lite"/>
    </source>
</evidence>
<accession>A0A1V6Y2W2</accession>
<dbReference type="Pfam" id="PF13374">
    <property type="entry name" value="TPR_10"/>
    <property type="match status" value="1"/>
</dbReference>
<dbReference type="STRING" id="60175.A0A1V6Y2W2"/>
<reference evidence="3" key="1">
    <citation type="journal article" date="2017" name="Nat. Microbiol.">
        <title>Global analysis of biosynthetic gene clusters reveals vast potential of secondary metabolite production in Penicillium species.</title>
        <authorList>
            <person name="Nielsen J.C."/>
            <person name="Grijseels S."/>
            <person name="Prigent S."/>
            <person name="Ji B."/>
            <person name="Dainat J."/>
            <person name="Nielsen K.F."/>
            <person name="Frisvad J.C."/>
            <person name="Workman M."/>
            <person name="Nielsen J."/>
        </authorList>
    </citation>
    <scope>NUCLEOTIDE SEQUENCE [LARGE SCALE GENOMIC DNA]</scope>
    <source>
        <strain evidence="3">IBT 13039</strain>
    </source>
</reference>
<dbReference type="PANTHER" id="PTHR46082:SF11">
    <property type="entry name" value="AAA+ ATPASE DOMAIN-CONTAINING PROTEIN-RELATED"/>
    <property type="match status" value="1"/>
</dbReference>